<keyword evidence="5" id="KW-0777">Teichoic acid biosynthesis</keyword>
<reference evidence="8" key="2">
    <citation type="submission" date="2022-12" db="EMBL/GenBank/DDBJ databases">
        <authorList>
            <person name="Dechsakulwatana C."/>
            <person name="Rungsihiranrut A."/>
            <person name="Muangchinda C."/>
            <person name="Ningthoujam R."/>
            <person name="Klankeo P."/>
            <person name="Pinyakong O."/>
        </authorList>
    </citation>
    <scope>NUCLEOTIDE SEQUENCE</scope>
    <source>
        <strain evidence="8">TL01-2</strain>
    </source>
</reference>
<dbReference type="GO" id="GO:0005886">
    <property type="term" value="C:plasma membrane"/>
    <property type="evidence" value="ECO:0007669"/>
    <property type="project" value="UniProtKB-SubCell"/>
</dbReference>
<comment type="subcellular location">
    <subcellularLocation>
        <location evidence="1">Cell membrane</location>
        <topology evidence="1">Peripheral membrane protein</topology>
    </subcellularLocation>
</comment>
<dbReference type="SUPFAM" id="SSF53756">
    <property type="entry name" value="UDP-Glycosyltransferase/glycogen phosphorylase"/>
    <property type="match status" value="1"/>
</dbReference>
<dbReference type="RefSeq" id="WP_316909763.1">
    <property type="nucleotide sequence ID" value="NZ_JAPTGD010000001.1"/>
</dbReference>
<dbReference type="InterPro" id="IPR043149">
    <property type="entry name" value="TagF_N"/>
</dbReference>
<proteinExistence type="inferred from homology"/>
<dbReference type="GO" id="GO:0019350">
    <property type="term" value="P:teichoic acid biosynthetic process"/>
    <property type="evidence" value="ECO:0007669"/>
    <property type="project" value="UniProtKB-KW"/>
</dbReference>
<comment type="caution">
    <text evidence="8">The sequence shown here is derived from an EMBL/GenBank/DDBJ whole genome shotgun (WGS) entry which is preliminary data.</text>
</comment>
<accession>A0AAX6N158</accession>
<evidence type="ECO:0000256" key="6">
    <source>
        <dbReference type="ARBA" id="ARBA00023136"/>
    </source>
</evidence>
<dbReference type="GO" id="GO:0047355">
    <property type="term" value="F:CDP-glycerol glycerophosphotransferase activity"/>
    <property type="evidence" value="ECO:0007669"/>
    <property type="project" value="InterPro"/>
</dbReference>
<dbReference type="InterPro" id="IPR007554">
    <property type="entry name" value="Glycerophosphate_synth"/>
</dbReference>
<keyword evidence="6 7" id="KW-0472">Membrane</keyword>
<dbReference type="Pfam" id="PF04464">
    <property type="entry name" value="Glyphos_transf"/>
    <property type="match status" value="1"/>
</dbReference>
<evidence type="ECO:0000256" key="5">
    <source>
        <dbReference type="ARBA" id="ARBA00022944"/>
    </source>
</evidence>
<evidence type="ECO:0000313" key="9">
    <source>
        <dbReference type="Proteomes" id="UP001269400"/>
    </source>
</evidence>
<gene>
    <name evidence="8" type="ORF">O0Q50_00030</name>
</gene>
<evidence type="ECO:0000313" key="8">
    <source>
        <dbReference type="EMBL" id="MDU9689539.1"/>
    </source>
</evidence>
<evidence type="ECO:0000256" key="2">
    <source>
        <dbReference type="ARBA" id="ARBA00010488"/>
    </source>
</evidence>
<dbReference type="InterPro" id="IPR043148">
    <property type="entry name" value="TagF_C"/>
</dbReference>
<evidence type="ECO:0000256" key="3">
    <source>
        <dbReference type="ARBA" id="ARBA00022475"/>
    </source>
</evidence>
<reference evidence="8" key="1">
    <citation type="journal article" date="2022" name="J Environ Chem Eng">
        <title>Biodegradation of petroleum oil using a constructed nonpathogenic and heavy metal-tolerant bacterial consortium isolated from marine sponges.</title>
        <authorList>
            <person name="Dechsakulwatana C."/>
            <person name="Rungsihiranrut A."/>
            <person name="Muangchinda C."/>
            <person name="Ningthoujam R."/>
            <person name="Klankeo P."/>
            <person name="Pinyakong O."/>
        </authorList>
    </citation>
    <scope>NUCLEOTIDE SEQUENCE</scope>
    <source>
        <strain evidence="8">TL01-2</strain>
    </source>
</reference>
<keyword evidence="7" id="KW-0812">Transmembrane</keyword>
<dbReference type="PANTHER" id="PTHR37316">
    <property type="entry name" value="TEICHOIC ACID GLYCEROL-PHOSPHATE PRIMASE"/>
    <property type="match status" value="1"/>
</dbReference>
<protein>
    <submittedName>
        <fullName evidence="8">CDP-glycerol glycerophosphotransferase family protein</fullName>
    </submittedName>
</protein>
<evidence type="ECO:0000256" key="4">
    <source>
        <dbReference type="ARBA" id="ARBA00022679"/>
    </source>
</evidence>
<dbReference type="Gene3D" id="3.40.50.12580">
    <property type="match status" value="1"/>
</dbReference>
<comment type="similarity">
    <text evidence="2">Belongs to the CDP-glycerol glycerophosphotransferase family.</text>
</comment>
<dbReference type="AlphaFoldDB" id="A0AAX6N158"/>
<dbReference type="InterPro" id="IPR051612">
    <property type="entry name" value="Teichoic_Acid_Biosynth"/>
</dbReference>
<dbReference type="EMBL" id="JAPTGD010000001">
    <property type="protein sequence ID" value="MDU9689539.1"/>
    <property type="molecule type" value="Genomic_DNA"/>
</dbReference>
<name>A0AAX6N158_PRIAR</name>
<organism evidence="8 9">
    <name type="scientific">Priestia aryabhattai</name>
    <name type="common">Bacillus aryabhattai</name>
    <dbReference type="NCBI Taxonomy" id="412384"/>
    <lineage>
        <taxon>Bacteria</taxon>
        <taxon>Bacillati</taxon>
        <taxon>Bacillota</taxon>
        <taxon>Bacilli</taxon>
        <taxon>Bacillales</taxon>
        <taxon>Bacillaceae</taxon>
        <taxon>Priestia</taxon>
    </lineage>
</organism>
<dbReference type="Proteomes" id="UP001269400">
    <property type="component" value="Unassembled WGS sequence"/>
</dbReference>
<dbReference type="Gene3D" id="3.40.50.11820">
    <property type="match status" value="1"/>
</dbReference>
<keyword evidence="3" id="KW-1003">Cell membrane</keyword>
<keyword evidence="7" id="KW-1133">Transmembrane helix</keyword>
<evidence type="ECO:0000256" key="1">
    <source>
        <dbReference type="ARBA" id="ARBA00004202"/>
    </source>
</evidence>
<dbReference type="PANTHER" id="PTHR37316:SF3">
    <property type="entry name" value="TEICHOIC ACID GLYCEROL-PHOSPHATE TRANSFERASE"/>
    <property type="match status" value="1"/>
</dbReference>
<sequence length="392" mass="46043">MQQNIFQAKYKKIKYIPNIMLAVIINVILKYVYKKKNIVLVGGHAGEKYQDNSAAIHQYLLEEKKNITLCWMTHHSLNKSNLNINGEVIKLGSIKNYLFYLNAKTCYFSHSLSTDIAPIIDKLLPHKYKPIRVHLSHGIEGLKKNLNLEHIEDVDFYICSSNQEKVIKKEEWGLEEKKLIVTGVPRYDELYNHLGKTSKNTILYAPTWREWLYLSGEEEFFNTEFCINLVNLISDKYLNDILHRKGFRLEIVLHPFMHNKLSIIKKQVGSLSNINIMSDKVDVGKKIRESALLITDYSSICWDFLYLDKSVIFYQFDQTKYLLERGSYIDLNSSLFGEVVLTKDKLIECIEKQLFSESYEKKYRNYKAYKEKYFAFFDNKNCKRVVEATLNV</sequence>
<feature type="transmembrane region" description="Helical" evidence="7">
    <location>
        <begin position="15"/>
        <end position="33"/>
    </location>
</feature>
<evidence type="ECO:0000256" key="7">
    <source>
        <dbReference type="SAM" id="Phobius"/>
    </source>
</evidence>
<keyword evidence="4" id="KW-0808">Transferase</keyword>